<protein>
    <recommendedName>
        <fullName evidence="2">Golvesin/Xly CBD-like domain-containing protein</fullName>
    </recommendedName>
</protein>
<feature type="transmembrane region" description="Helical" evidence="1">
    <location>
        <begin position="268"/>
        <end position="287"/>
    </location>
</feature>
<keyword evidence="1" id="KW-1133">Transmembrane helix</keyword>
<feature type="transmembrane region" description="Helical" evidence="1">
    <location>
        <begin position="155"/>
        <end position="177"/>
    </location>
</feature>
<evidence type="ECO:0000313" key="3">
    <source>
        <dbReference type="EMBL" id="RHM40896.1"/>
    </source>
</evidence>
<dbReference type="Pfam" id="PF25275">
    <property type="entry name" value="Golvesin_C"/>
    <property type="match status" value="1"/>
</dbReference>
<organism evidence="3 4">
    <name type="scientific">Butyricimonas virosa</name>
    <dbReference type="NCBI Taxonomy" id="544645"/>
    <lineage>
        <taxon>Bacteria</taxon>
        <taxon>Pseudomonadati</taxon>
        <taxon>Bacteroidota</taxon>
        <taxon>Bacteroidia</taxon>
        <taxon>Bacteroidales</taxon>
        <taxon>Odoribacteraceae</taxon>
        <taxon>Butyricimonas</taxon>
    </lineage>
</organism>
<evidence type="ECO:0000259" key="2">
    <source>
        <dbReference type="Pfam" id="PF25275"/>
    </source>
</evidence>
<evidence type="ECO:0000313" key="4">
    <source>
        <dbReference type="Proteomes" id="UP000286038"/>
    </source>
</evidence>
<feature type="transmembrane region" description="Helical" evidence="1">
    <location>
        <begin position="21"/>
        <end position="41"/>
    </location>
</feature>
<name>A0A415QEK7_9BACT</name>
<sequence length="1118" mass="129697">MNQYYLNLFVRFTCKILLRSKALWVCALLTFCCVNLFQIYFQSNFIPDASPIGFTAELRNYAFPELMPYMSVYLFSVLQTIILLFFSVAFLHNGLKKGSMDVIFYRPESNVEYIWGTILGFILIFGGMGLMCLLGGGLVHLLWSESPFVIEYYFFYYFTLFLPGLLSWLGISFSVTFLTKERGISVMFLLILYFFITFYTTRFQGGIFDILGIGLPNVFSQATGHSCLKLYLLQRGCWLLLGIGLLQGSVMLFGRIPNNPLKTRMRMITCFLGGSGCLLGVIFFQAYRDANFKCQVYSETYAKFEPLSRATVLTHDITFQRNKNRMKATSAIMLQNQRKETLHEVIFYLNPALEIESMKWNDEEINVEREYQVIRVKKQIQPDDTIRVEMNYEGEIDENVCYLDVPNVRLQDMDKHIACPVGKRYAFLGSDYTLLLPEVLWYPVTEPPLNTVFRNRVSKNFTSYSLKVLGESDKVVISQGERVPGDGYTFFRNSYPLTGISICIGDYEVRSIRVDSVLYELYLLKGKFVPESASIRKPHGTLMPEFLPEMKAFCEEKVGRKYPYNYFRMIESPVMFTSYYRVHKKGSEFVQPEIVFFKERGKSNYVEKNAFYFSESLRLYLESWLNYDYRDKDIFTWNRLLEHQSDELKSAFKNVNTEPNLYNIFPMFYWQVNDMHSGDYPELEMAFFLLAKYFEDTCGSQMVVNQNKMMDMVALDYLRSQSLADAVVDKTLHLEILNQIFNVKVNELLDRVVANGVTEEQLSVFISSLMQKYRFERIEYEDINQSFSDEYGVNLSAILSAWHKNAGIPVYIVEDFDVRRIGEDRVDQAPLVLVRFRIFNDSDVDGVVNIQSSRVPFLPGAVTSSIYETKLVNLRFAIPAKTGKHVSLLLPDSPDYYALKLNVCGNIPDRIYTKLYSRAGDFDTLQYIREFDRACIQADTNEIIVDNEDPGFQVIKSGANYRFLEKEEQGITDKYRNMTHWLVPDDRWRYFIDDNAYGKSVRSAVIRESGKGVTCAEWSVDLKREGRYEVFAYLPEYTYSQVLTKNRNPDVISLPFTYIVSSANGEEEVTIQAKQKHEWVSLGVYNYTPGHYSIKLSDKGETDYSIVADAIKWVYMEQ</sequence>
<dbReference type="Proteomes" id="UP000286038">
    <property type="component" value="Unassembled WGS sequence"/>
</dbReference>
<feature type="domain" description="Golvesin/Xly CBD-like" evidence="2">
    <location>
        <begin position="993"/>
        <end position="1113"/>
    </location>
</feature>
<dbReference type="AlphaFoldDB" id="A0A415QEK7"/>
<feature type="transmembrane region" description="Helical" evidence="1">
    <location>
        <begin position="238"/>
        <end position="256"/>
    </location>
</feature>
<keyword evidence="1" id="KW-0812">Transmembrane</keyword>
<gene>
    <name evidence="3" type="ORF">DWZ68_14910</name>
</gene>
<feature type="transmembrane region" description="Helical" evidence="1">
    <location>
        <begin position="113"/>
        <end position="143"/>
    </location>
</feature>
<keyword evidence="1" id="KW-0472">Membrane</keyword>
<accession>A0A415QEK7</accession>
<proteinExistence type="predicted"/>
<dbReference type="EMBL" id="QRPV01000025">
    <property type="protein sequence ID" value="RHM40896.1"/>
    <property type="molecule type" value="Genomic_DNA"/>
</dbReference>
<dbReference type="RefSeq" id="WP_118450850.1">
    <property type="nucleotide sequence ID" value="NZ_CABJDM010000025.1"/>
</dbReference>
<comment type="caution">
    <text evidence="3">The sequence shown here is derived from an EMBL/GenBank/DDBJ whole genome shotgun (WGS) entry which is preliminary data.</text>
</comment>
<feature type="transmembrane region" description="Helical" evidence="1">
    <location>
        <begin position="184"/>
        <end position="201"/>
    </location>
</feature>
<reference evidence="3 4" key="1">
    <citation type="submission" date="2018-08" db="EMBL/GenBank/DDBJ databases">
        <title>A genome reference for cultivated species of the human gut microbiota.</title>
        <authorList>
            <person name="Zou Y."/>
            <person name="Xue W."/>
            <person name="Luo G."/>
        </authorList>
    </citation>
    <scope>NUCLEOTIDE SEQUENCE [LARGE SCALE GENOMIC DNA]</scope>
    <source>
        <strain evidence="3 4">AF34-33</strain>
    </source>
</reference>
<evidence type="ECO:0000256" key="1">
    <source>
        <dbReference type="SAM" id="Phobius"/>
    </source>
</evidence>
<feature type="transmembrane region" description="Helical" evidence="1">
    <location>
        <begin position="72"/>
        <end position="92"/>
    </location>
</feature>
<dbReference type="InterPro" id="IPR033803">
    <property type="entry name" value="CBD-like_Golvesin-Xly"/>
</dbReference>